<keyword evidence="4" id="KW-0378">Hydrolase</keyword>
<sequence length="377" mass="43824">MIKFSSSFECGNGKNFCHIKENRYRCEVSGDKITYCYYFCFDIKNEGSETEIDIEIWHDPDINDPEGFISHFPTTIWVSTQDINRFHPLEQSLCTVFKDHIVVHLNLAPESIMRITNNWPSPYSDTCNFIKKLADERTNTEVFSLGKTVLKRDIVGIRTGTQGKPRILCLAGQHPIEFPGIWAVRTIADFITSKIPYAEEMRKNFLFEIIPIVNPDGNIAGRNCFTEEGIDLYQAFGENPDAEYPESVEGRLLWKWATDKKAALWINFHCYLGWRTNSEYPYDGWYQVPYETFSDIREREIYCLMCDVMRLLTDAPSTSIEPTVHWINSLEYQLAKRYNIPHVFYEINGGTAGPFQSGKRGLQVFFNTIRTLEHYIR</sequence>
<dbReference type="PANTHER" id="PTHR12756:SF11">
    <property type="entry name" value="CYTOSOLIC CARBOXYPEPTIDASE 1"/>
    <property type="match status" value="1"/>
</dbReference>
<dbReference type="Pfam" id="PF00246">
    <property type="entry name" value="Peptidase_M14"/>
    <property type="match status" value="1"/>
</dbReference>
<dbReference type="InterPro" id="IPR000834">
    <property type="entry name" value="Peptidase_M14"/>
</dbReference>
<dbReference type="PROSITE" id="PS52035">
    <property type="entry name" value="PEPTIDASE_M14"/>
    <property type="match status" value="1"/>
</dbReference>
<name>A0A1V6CA79_UNCT6</name>
<reference evidence="4" key="1">
    <citation type="submission" date="2017-02" db="EMBL/GenBank/DDBJ databases">
        <title>Delving into the versatile metabolic prowess of the omnipresent phylum Bacteroidetes.</title>
        <authorList>
            <person name="Nobu M.K."/>
            <person name="Mei R."/>
            <person name="Narihiro T."/>
            <person name="Kuroda K."/>
            <person name="Liu W.-T."/>
        </authorList>
    </citation>
    <scope>NUCLEOTIDE SEQUENCE</scope>
    <source>
        <strain evidence="4">ADurb.Bin131</strain>
    </source>
</reference>
<gene>
    <name evidence="4" type="ORF">BWX89_00823</name>
</gene>
<organism evidence="4">
    <name type="scientific">candidate division TA06 bacterium ADurb.Bin131</name>
    <dbReference type="NCBI Taxonomy" id="1852827"/>
    <lineage>
        <taxon>Bacteria</taxon>
        <taxon>Bacteria division TA06</taxon>
    </lineage>
</organism>
<evidence type="ECO:0000259" key="3">
    <source>
        <dbReference type="PROSITE" id="PS52035"/>
    </source>
</evidence>
<dbReference type="EMBL" id="MWDQ01000067">
    <property type="protein sequence ID" value="OQB73724.1"/>
    <property type="molecule type" value="Genomic_DNA"/>
</dbReference>
<evidence type="ECO:0000256" key="1">
    <source>
        <dbReference type="ARBA" id="ARBA00001947"/>
    </source>
</evidence>
<proteinExistence type="inferred from homology"/>
<comment type="caution">
    <text evidence="2">Lacks conserved residue(s) required for the propagation of feature annotation.</text>
</comment>
<dbReference type="PANTHER" id="PTHR12756">
    <property type="entry name" value="CYTOSOLIC CARBOXYPEPTIDASE"/>
    <property type="match status" value="1"/>
</dbReference>
<dbReference type="GO" id="GO:0006508">
    <property type="term" value="P:proteolysis"/>
    <property type="evidence" value="ECO:0007669"/>
    <property type="project" value="InterPro"/>
</dbReference>
<protein>
    <submittedName>
        <fullName evidence="4">Zinc carboxypeptidase</fullName>
    </submittedName>
</protein>
<accession>A0A1V6CA79</accession>
<dbReference type="GO" id="GO:0004181">
    <property type="term" value="F:metallocarboxypeptidase activity"/>
    <property type="evidence" value="ECO:0007669"/>
    <property type="project" value="InterPro"/>
</dbReference>
<dbReference type="InterPro" id="IPR050821">
    <property type="entry name" value="Cytosolic_carboxypeptidase"/>
</dbReference>
<feature type="domain" description="Peptidase M14" evidence="3">
    <location>
        <begin position="119"/>
        <end position="377"/>
    </location>
</feature>
<dbReference type="Proteomes" id="UP000485562">
    <property type="component" value="Unassembled WGS sequence"/>
</dbReference>
<comment type="caution">
    <text evidence="4">The sequence shown here is derived from an EMBL/GenBank/DDBJ whole genome shotgun (WGS) entry which is preliminary data.</text>
</comment>
<evidence type="ECO:0000313" key="4">
    <source>
        <dbReference type="EMBL" id="OQB73724.1"/>
    </source>
</evidence>
<keyword evidence="4" id="KW-0121">Carboxypeptidase</keyword>
<comment type="cofactor">
    <cofactor evidence="1">
        <name>Zn(2+)</name>
        <dbReference type="ChEBI" id="CHEBI:29105"/>
    </cofactor>
</comment>
<dbReference type="SUPFAM" id="SSF53187">
    <property type="entry name" value="Zn-dependent exopeptidases"/>
    <property type="match status" value="1"/>
</dbReference>
<evidence type="ECO:0000256" key="2">
    <source>
        <dbReference type="PROSITE-ProRule" id="PRU01379"/>
    </source>
</evidence>
<dbReference type="AlphaFoldDB" id="A0A1V6CA79"/>
<dbReference type="GO" id="GO:0008270">
    <property type="term" value="F:zinc ion binding"/>
    <property type="evidence" value="ECO:0007669"/>
    <property type="project" value="InterPro"/>
</dbReference>
<comment type="similarity">
    <text evidence="2">Belongs to the peptidase M14 family.</text>
</comment>
<dbReference type="Gene3D" id="3.40.630.10">
    <property type="entry name" value="Zn peptidases"/>
    <property type="match status" value="1"/>
</dbReference>
<keyword evidence="4" id="KW-0645">Protease</keyword>